<sequence length="95" mass="11121">MHFMIVREYAGPTCDATESLSRSATPCAGAIAYDARIDRRSCKTSGIEMRPPIPSGRIRARHMSAFNDWRRRHVRRAHRFPDQRNRDRCNRQRHA</sequence>
<dbReference type="HOGENOM" id="CLU_2371270_0_0_11"/>
<evidence type="ECO:0000313" key="1">
    <source>
        <dbReference type="EMBL" id="EEZ60694.1"/>
    </source>
</evidence>
<accession>D0WI27</accession>
<name>D0WI27_SLAES</name>
<keyword evidence="2" id="KW-1185">Reference proteome</keyword>
<reference evidence="1" key="1">
    <citation type="submission" date="2009-10" db="EMBL/GenBank/DDBJ databases">
        <authorList>
            <person name="Weinstock G."/>
            <person name="Sodergren E."/>
            <person name="Clifton S."/>
            <person name="Fulton L."/>
            <person name="Fulton B."/>
            <person name="Courtney L."/>
            <person name="Fronick C."/>
            <person name="Harrison M."/>
            <person name="Strong C."/>
            <person name="Farmer C."/>
            <person name="Delahaunty K."/>
            <person name="Markovic C."/>
            <person name="Hall O."/>
            <person name="Minx P."/>
            <person name="Tomlinson C."/>
            <person name="Mitreva M."/>
            <person name="Nelson J."/>
            <person name="Hou S."/>
            <person name="Wollam A."/>
            <person name="Pepin K.H."/>
            <person name="Johnson M."/>
            <person name="Bhonagiri V."/>
            <person name="Nash W.E."/>
            <person name="Warren W."/>
            <person name="Chinwalla A."/>
            <person name="Mardis E.R."/>
            <person name="Wilson R.K."/>
        </authorList>
    </citation>
    <scope>NUCLEOTIDE SEQUENCE [LARGE SCALE GENOMIC DNA]</scope>
    <source>
        <strain evidence="1">ATCC 700122</strain>
    </source>
</reference>
<protein>
    <submittedName>
        <fullName evidence="1">Uncharacterized protein</fullName>
    </submittedName>
</protein>
<gene>
    <name evidence="1" type="ORF">HMPREF0762_01499</name>
</gene>
<evidence type="ECO:0000313" key="2">
    <source>
        <dbReference type="Proteomes" id="UP000006001"/>
    </source>
</evidence>
<dbReference type="Proteomes" id="UP000006001">
    <property type="component" value="Unassembled WGS sequence"/>
</dbReference>
<organism evidence="1 2">
    <name type="scientific">Slackia exigua (strain ATCC 700122 / DSM 15923 / CIP 105133 / JCM 11022 / KCTC 5966 / S-7)</name>
    <dbReference type="NCBI Taxonomy" id="649764"/>
    <lineage>
        <taxon>Bacteria</taxon>
        <taxon>Bacillati</taxon>
        <taxon>Actinomycetota</taxon>
        <taxon>Coriobacteriia</taxon>
        <taxon>Eggerthellales</taxon>
        <taxon>Eggerthellaceae</taxon>
        <taxon>Slackia</taxon>
    </lineage>
</organism>
<dbReference type="EMBL" id="ACUX02000016">
    <property type="protein sequence ID" value="EEZ60694.1"/>
    <property type="molecule type" value="Genomic_DNA"/>
</dbReference>
<comment type="caution">
    <text evidence="1">The sequence shown here is derived from an EMBL/GenBank/DDBJ whole genome shotgun (WGS) entry which is preliminary data.</text>
</comment>
<proteinExistence type="predicted"/>
<dbReference type="AlphaFoldDB" id="D0WI27"/>
<dbReference type="STRING" id="649764.HMPREF0762_01499"/>